<accession>A0ABP7S6U0</accession>
<protein>
    <submittedName>
        <fullName evidence="7">NnrU family protein</fullName>
    </submittedName>
</protein>
<dbReference type="Gene3D" id="1.20.120.1630">
    <property type="match status" value="1"/>
</dbReference>
<evidence type="ECO:0000256" key="3">
    <source>
        <dbReference type="ARBA" id="ARBA00022989"/>
    </source>
</evidence>
<evidence type="ECO:0000313" key="7">
    <source>
        <dbReference type="EMBL" id="GAA4007363.1"/>
    </source>
</evidence>
<evidence type="ECO:0000259" key="6">
    <source>
        <dbReference type="Pfam" id="PF07298"/>
    </source>
</evidence>
<evidence type="ECO:0000256" key="5">
    <source>
        <dbReference type="SAM" id="Phobius"/>
    </source>
</evidence>
<keyword evidence="3 5" id="KW-1133">Transmembrane helix</keyword>
<reference evidence="8" key="1">
    <citation type="journal article" date="2019" name="Int. J. Syst. Evol. Microbiol.">
        <title>The Global Catalogue of Microorganisms (GCM) 10K type strain sequencing project: providing services to taxonomists for standard genome sequencing and annotation.</title>
        <authorList>
            <consortium name="The Broad Institute Genomics Platform"/>
            <consortium name="The Broad Institute Genome Sequencing Center for Infectious Disease"/>
            <person name="Wu L."/>
            <person name="Ma J."/>
        </authorList>
    </citation>
    <scope>NUCLEOTIDE SEQUENCE [LARGE SCALE GENOMIC DNA]</scope>
    <source>
        <strain evidence="8">JCM 16603</strain>
    </source>
</reference>
<keyword evidence="4 5" id="KW-0472">Membrane</keyword>
<evidence type="ECO:0000256" key="4">
    <source>
        <dbReference type="ARBA" id="ARBA00023136"/>
    </source>
</evidence>
<gene>
    <name evidence="7" type="ORF">GCM10022211_20760</name>
</gene>
<feature type="transmembrane region" description="Helical" evidence="5">
    <location>
        <begin position="38"/>
        <end position="56"/>
    </location>
</feature>
<comment type="subcellular location">
    <subcellularLocation>
        <location evidence="1">Membrane</location>
        <topology evidence="1">Multi-pass membrane protein</topology>
    </subcellularLocation>
</comment>
<evidence type="ECO:0000313" key="8">
    <source>
        <dbReference type="Proteomes" id="UP001501310"/>
    </source>
</evidence>
<dbReference type="EMBL" id="BAAAZD010000002">
    <property type="protein sequence ID" value="GAA4007363.1"/>
    <property type="molecule type" value="Genomic_DNA"/>
</dbReference>
<name>A0ABP7S6U0_9SPHN</name>
<keyword evidence="2 5" id="KW-0812">Transmembrane</keyword>
<organism evidence="7 8">
    <name type="scientific">Sphingomonas humi</name>
    <dbReference type="NCBI Taxonomy" id="335630"/>
    <lineage>
        <taxon>Bacteria</taxon>
        <taxon>Pseudomonadati</taxon>
        <taxon>Pseudomonadota</taxon>
        <taxon>Alphaproteobacteria</taxon>
        <taxon>Sphingomonadales</taxon>
        <taxon>Sphingomonadaceae</taxon>
        <taxon>Sphingomonas</taxon>
    </lineage>
</organism>
<sequence>MSAAALTAAFGAAFVATHLLLSHPLRQPLAKRLGAKAFQGLYSLVALATFGAMIWARKGAGAEGWLWQPPAWGWPLAAVLTWFATILLAGSFVRNPAMVTFGPGSEIVIGEPRGVMRITRHPMMWSFALWAVSHMLVHPEPSALAVAITVLVMALVGSAGQDVKKRRHLGDAWATWVARTSFVPFGRGLALPGWPAFIGGTLLFLAATWLHPLPVGVWALS</sequence>
<dbReference type="RefSeq" id="WP_344710195.1">
    <property type="nucleotide sequence ID" value="NZ_BAAAZD010000002.1"/>
</dbReference>
<feature type="transmembrane region" description="Helical" evidence="5">
    <location>
        <begin position="189"/>
        <end position="211"/>
    </location>
</feature>
<feature type="transmembrane region" description="Helical" evidence="5">
    <location>
        <begin position="142"/>
        <end position="160"/>
    </location>
</feature>
<evidence type="ECO:0000256" key="2">
    <source>
        <dbReference type="ARBA" id="ARBA00022692"/>
    </source>
</evidence>
<dbReference type="Proteomes" id="UP001501310">
    <property type="component" value="Unassembled WGS sequence"/>
</dbReference>
<dbReference type="InterPro" id="IPR009915">
    <property type="entry name" value="NnrU_dom"/>
</dbReference>
<evidence type="ECO:0000256" key="1">
    <source>
        <dbReference type="ARBA" id="ARBA00004141"/>
    </source>
</evidence>
<comment type="caution">
    <text evidence="7">The sequence shown here is derived from an EMBL/GenBank/DDBJ whole genome shotgun (WGS) entry which is preliminary data.</text>
</comment>
<dbReference type="Pfam" id="PF07298">
    <property type="entry name" value="NnrU"/>
    <property type="match status" value="1"/>
</dbReference>
<feature type="transmembrane region" description="Helical" evidence="5">
    <location>
        <begin position="72"/>
        <end position="93"/>
    </location>
</feature>
<feature type="domain" description="NnrU" evidence="6">
    <location>
        <begin position="12"/>
        <end position="218"/>
    </location>
</feature>
<keyword evidence="8" id="KW-1185">Reference proteome</keyword>
<proteinExistence type="predicted"/>